<dbReference type="PRINTS" id="PR00934">
    <property type="entry name" value="XHISDIPTASE"/>
</dbReference>
<organism evidence="1 2">
    <name type="scientific">Mediterraneibacter butyricigenes</name>
    <dbReference type="NCBI Taxonomy" id="2316025"/>
    <lineage>
        <taxon>Bacteria</taxon>
        <taxon>Bacillati</taxon>
        <taxon>Bacillota</taxon>
        <taxon>Clostridia</taxon>
        <taxon>Lachnospirales</taxon>
        <taxon>Lachnospiraceae</taxon>
        <taxon>Mediterraneibacter</taxon>
    </lineage>
</organism>
<sequence length="484" mass="54795">MKEAQRADWEKVKQLFLEISEIPRNSGQEKKVGAYILKKAEELKRPAKMDEAGNIWIGTFSGKKAEYLLQAHQDMVCVKEETCIHDFSKDPIRVEEKDGWLMAKGTSLGADNGIGMAYLLALLEEDQKGILEGIFTVGEEIGMRGANALNAEDFQIQAQKLINLDTAWDQVMVEGSAMGVAGVFTKLLAWEVSDSIHWYEIQIDGLTGGHSGTQSYKRGANGIRLMAEFLKKIPGKWDLALFESKGWDNVISNHAEVTLGVPDDEILFEIYFEMMQQEFQERYRMTDPNLFLKKREIRRPQKQLTDPVRQAVVTLLCQVQSGVLKEQSDKQTDFPEGMEMCRVHTSANPASVEMTKEMLTFRCHYRSMDETFFERKIWILEKQLAEETGASLEAQQKAAGWQPESGGSLKQELTEAYRKVHGKKPTFVSIPATLECGEIKERLKIKEAVSVGPIMKDYHTPKERLQIESAAGLYRVLKEMLALA</sequence>
<reference evidence="2" key="1">
    <citation type="submission" date="2018-09" db="EMBL/GenBank/DDBJ databases">
        <title>Draft Genome Sequence of Mediterraneibacter sp. KCTC 15684.</title>
        <authorList>
            <person name="Kim J.S."/>
            <person name="Han K.I."/>
            <person name="Suh M.K."/>
            <person name="Lee K.C."/>
            <person name="Eom M.K."/>
            <person name="Lee J.H."/>
            <person name="Park S.H."/>
            <person name="Kang S.W."/>
            <person name="Park J.E."/>
            <person name="Oh B.S."/>
            <person name="Yu S.Y."/>
            <person name="Choi S.H."/>
            <person name="Lee D.H."/>
            <person name="Yoon H."/>
            <person name="Kim B."/>
            <person name="Yang S.J."/>
            <person name="Lee J.S."/>
        </authorList>
    </citation>
    <scope>NUCLEOTIDE SEQUENCE [LARGE SCALE GENOMIC DNA]</scope>
    <source>
        <strain evidence="2">KCTC 15684</strain>
    </source>
</reference>
<comment type="caution">
    <text evidence="1">The sequence shown here is derived from an EMBL/GenBank/DDBJ whole genome shotgun (WGS) entry which is preliminary data.</text>
</comment>
<evidence type="ECO:0000313" key="1">
    <source>
        <dbReference type="EMBL" id="GCA66380.1"/>
    </source>
</evidence>
<accession>A0A391P0D0</accession>
<dbReference type="PIRSF" id="PIRSF016599">
    <property type="entry name" value="Xaa-His_dipept"/>
    <property type="match status" value="1"/>
</dbReference>
<dbReference type="PANTHER" id="PTHR43501">
    <property type="entry name" value="CYTOSOL NON-SPECIFIC DIPEPTIDASE"/>
    <property type="match status" value="1"/>
</dbReference>
<dbReference type="SUPFAM" id="SSF53187">
    <property type="entry name" value="Zn-dependent exopeptidases"/>
    <property type="match status" value="1"/>
</dbReference>
<keyword evidence="2" id="KW-1185">Reference proteome</keyword>
<dbReference type="Gene3D" id="3.40.630.10">
    <property type="entry name" value="Zn peptidases"/>
    <property type="match status" value="2"/>
</dbReference>
<dbReference type="Proteomes" id="UP000265643">
    <property type="component" value="Unassembled WGS sequence"/>
</dbReference>
<name>A0A391P0D0_9FIRM</name>
<dbReference type="GO" id="GO:0006508">
    <property type="term" value="P:proteolysis"/>
    <property type="evidence" value="ECO:0007669"/>
    <property type="project" value="InterPro"/>
</dbReference>
<dbReference type="AlphaFoldDB" id="A0A391P0D0"/>
<dbReference type="InterPro" id="IPR002933">
    <property type="entry name" value="Peptidase_M20"/>
</dbReference>
<dbReference type="EMBL" id="BHGK01000001">
    <property type="protein sequence ID" value="GCA66380.1"/>
    <property type="molecule type" value="Genomic_DNA"/>
</dbReference>
<dbReference type="InterPro" id="IPR001160">
    <property type="entry name" value="Peptidase_M20C"/>
</dbReference>
<evidence type="ECO:0000313" key="2">
    <source>
        <dbReference type="Proteomes" id="UP000265643"/>
    </source>
</evidence>
<proteinExistence type="predicted"/>
<gene>
    <name evidence="1" type="ORF">KGMB01110_08160</name>
</gene>
<dbReference type="Pfam" id="PF01546">
    <property type="entry name" value="Peptidase_M20"/>
    <property type="match status" value="1"/>
</dbReference>
<dbReference type="GO" id="GO:0005829">
    <property type="term" value="C:cytosol"/>
    <property type="evidence" value="ECO:0007669"/>
    <property type="project" value="TreeGrafter"/>
</dbReference>
<protein>
    <submittedName>
        <fullName evidence="1">Cytosol nonspecific dipeptidase</fullName>
    </submittedName>
</protein>
<dbReference type="RefSeq" id="WP_119297644.1">
    <property type="nucleotide sequence ID" value="NZ_BHGK01000001.1"/>
</dbReference>
<dbReference type="PANTHER" id="PTHR43501:SF1">
    <property type="entry name" value="CYTOSOL NON-SPECIFIC DIPEPTIDASE"/>
    <property type="match status" value="1"/>
</dbReference>
<dbReference type="GO" id="GO:0070573">
    <property type="term" value="F:metallodipeptidase activity"/>
    <property type="evidence" value="ECO:0007669"/>
    <property type="project" value="TreeGrafter"/>
</dbReference>